<dbReference type="GO" id="GO:0009073">
    <property type="term" value="P:aromatic amino acid family biosynthetic process"/>
    <property type="evidence" value="ECO:0007669"/>
    <property type="project" value="UniProtKB-KW"/>
</dbReference>
<evidence type="ECO:0000256" key="10">
    <source>
        <dbReference type="ARBA" id="ARBA00048567"/>
    </source>
</evidence>
<dbReference type="EC" id="2.7.1.71" evidence="3 11"/>
<dbReference type="PRINTS" id="PR01100">
    <property type="entry name" value="SHIKIMTKNASE"/>
</dbReference>
<dbReference type="CDD" id="cd00464">
    <property type="entry name" value="SK"/>
    <property type="match status" value="1"/>
</dbReference>
<feature type="binding site" evidence="11">
    <location>
        <begin position="67"/>
        <end position="72"/>
    </location>
    <ligand>
        <name>ATP</name>
        <dbReference type="ChEBI" id="CHEBI:30616"/>
    </ligand>
</feature>
<dbReference type="InterPro" id="IPR023000">
    <property type="entry name" value="Shikimate_kinase_CS"/>
</dbReference>
<dbReference type="InterPro" id="IPR031322">
    <property type="entry name" value="Shikimate/glucono_kinase"/>
</dbReference>
<dbReference type="HAMAP" id="MF_00109">
    <property type="entry name" value="Shikimate_kinase"/>
    <property type="match status" value="1"/>
</dbReference>
<keyword evidence="11" id="KW-0963">Cytoplasm</keyword>
<dbReference type="PROSITE" id="PS01128">
    <property type="entry name" value="SHIKIMATE_KINASE"/>
    <property type="match status" value="1"/>
</dbReference>
<keyword evidence="5 11" id="KW-0808">Transferase</keyword>
<evidence type="ECO:0000256" key="7">
    <source>
        <dbReference type="ARBA" id="ARBA00022777"/>
    </source>
</evidence>
<comment type="subcellular location">
    <subcellularLocation>
        <location evidence="11">Cytoplasm</location>
    </subcellularLocation>
</comment>
<dbReference type="GO" id="GO:0004765">
    <property type="term" value="F:shikimate kinase activity"/>
    <property type="evidence" value="ECO:0007669"/>
    <property type="project" value="UniProtKB-UniRule"/>
</dbReference>
<dbReference type="GO" id="GO:0008652">
    <property type="term" value="P:amino acid biosynthetic process"/>
    <property type="evidence" value="ECO:0007669"/>
    <property type="project" value="UniProtKB-KW"/>
</dbReference>
<comment type="function">
    <text evidence="11">Catalyzes the specific phosphorylation of the 3-hydroxyl group of shikimic acid using ATP as a cosubstrate.</text>
</comment>
<evidence type="ECO:0000256" key="9">
    <source>
        <dbReference type="ARBA" id="ARBA00023141"/>
    </source>
</evidence>
<dbReference type="SUPFAM" id="SSF52540">
    <property type="entry name" value="P-loop containing nucleoside triphosphate hydrolases"/>
    <property type="match status" value="1"/>
</dbReference>
<dbReference type="AlphaFoldDB" id="A0A934IKY9"/>
<evidence type="ECO:0000313" key="13">
    <source>
        <dbReference type="Proteomes" id="UP000609531"/>
    </source>
</evidence>
<comment type="similarity">
    <text evidence="2 11">Belongs to the shikimate kinase family.</text>
</comment>
<dbReference type="PANTHER" id="PTHR21087:SF16">
    <property type="entry name" value="SHIKIMATE KINASE 1, CHLOROPLASTIC"/>
    <property type="match status" value="1"/>
</dbReference>
<feature type="binding site" evidence="11">
    <location>
        <position position="71"/>
    </location>
    <ligand>
        <name>Mg(2+)</name>
        <dbReference type="ChEBI" id="CHEBI:18420"/>
    </ligand>
</feature>
<reference evidence="12" key="1">
    <citation type="submission" date="2020-12" db="EMBL/GenBank/DDBJ databases">
        <title>Bacterial taxonomy.</title>
        <authorList>
            <person name="Pan X."/>
        </authorList>
    </citation>
    <scope>NUCLEOTIDE SEQUENCE</scope>
    <source>
        <strain evidence="12">B2012</strain>
    </source>
</reference>
<keyword evidence="11" id="KW-0460">Magnesium</keyword>
<keyword evidence="6 11" id="KW-0547">Nucleotide-binding</keyword>
<sequence length="238" mass="25090">MPGIATRSPGGVLPSRGACGRARYPVRCCGARRALHVGREDSLGHDGPKGLLQALDGRNLVLVGLPGAGKSSVGRRLAAQLAIPFVDADSEIEKAAGMSISDIFATHGEAAFREGETRVISRILQDGPLVLATGGGAFMSADTRRAIAAHGIAIWLDAATDILVARISKRTHRPMFHNVDARAKLKELRAVRDPVFAEAPIRVVSSSGPQERVVGAILRALRQYSLAAEPTPQQAASQ</sequence>
<organism evidence="12 13">
    <name type="scientific">Acuticoccus mangrovi</name>
    <dbReference type="NCBI Taxonomy" id="2796142"/>
    <lineage>
        <taxon>Bacteria</taxon>
        <taxon>Pseudomonadati</taxon>
        <taxon>Pseudomonadota</taxon>
        <taxon>Alphaproteobacteria</taxon>
        <taxon>Hyphomicrobiales</taxon>
        <taxon>Amorphaceae</taxon>
        <taxon>Acuticoccus</taxon>
    </lineage>
</organism>
<evidence type="ECO:0000256" key="5">
    <source>
        <dbReference type="ARBA" id="ARBA00022679"/>
    </source>
</evidence>
<feature type="binding site" evidence="11">
    <location>
        <position position="135"/>
    </location>
    <ligand>
        <name>substrate</name>
    </ligand>
</feature>
<comment type="caution">
    <text evidence="11">Lacks conserved residue(s) required for the propagation of feature annotation.</text>
</comment>
<keyword evidence="7 11" id="KW-0418">Kinase</keyword>
<comment type="cofactor">
    <cofactor evidence="11">
        <name>Mg(2+)</name>
        <dbReference type="ChEBI" id="CHEBI:18420"/>
    </cofactor>
    <text evidence="11">Binds 1 Mg(2+) ion per subunit.</text>
</comment>
<keyword evidence="13" id="KW-1185">Reference proteome</keyword>
<evidence type="ECO:0000313" key="12">
    <source>
        <dbReference type="EMBL" id="MBJ3774202.1"/>
    </source>
</evidence>
<feature type="binding site" evidence="11">
    <location>
        <position position="89"/>
    </location>
    <ligand>
        <name>substrate</name>
    </ligand>
</feature>
<keyword evidence="9 11" id="KW-0057">Aromatic amino acid biosynthesis</keyword>
<dbReference type="Gene3D" id="3.40.50.300">
    <property type="entry name" value="P-loop containing nucleotide triphosphate hydrolases"/>
    <property type="match status" value="1"/>
</dbReference>
<dbReference type="EMBL" id="JAEKJA010000001">
    <property type="protein sequence ID" value="MBJ3774202.1"/>
    <property type="molecule type" value="Genomic_DNA"/>
</dbReference>
<evidence type="ECO:0000256" key="6">
    <source>
        <dbReference type="ARBA" id="ARBA00022741"/>
    </source>
</evidence>
<comment type="caution">
    <text evidence="12">The sequence shown here is derived from an EMBL/GenBank/DDBJ whole genome shotgun (WGS) entry which is preliminary data.</text>
</comment>
<dbReference type="InterPro" id="IPR000623">
    <property type="entry name" value="Shikimate_kinase/TSH1"/>
</dbReference>
<dbReference type="GO" id="GO:0005829">
    <property type="term" value="C:cytosol"/>
    <property type="evidence" value="ECO:0007669"/>
    <property type="project" value="TreeGrafter"/>
</dbReference>
<dbReference type="PANTHER" id="PTHR21087">
    <property type="entry name" value="SHIKIMATE KINASE"/>
    <property type="match status" value="1"/>
</dbReference>
<keyword evidence="11" id="KW-0479">Metal-binding</keyword>
<accession>A0A934IKY9</accession>
<evidence type="ECO:0000256" key="3">
    <source>
        <dbReference type="ARBA" id="ARBA00012154"/>
    </source>
</evidence>
<dbReference type="Proteomes" id="UP000609531">
    <property type="component" value="Unassembled WGS sequence"/>
</dbReference>
<comment type="pathway">
    <text evidence="1 11">Metabolic intermediate biosynthesis; chorismate biosynthesis; chorismate from D-erythrose 4-phosphate and phosphoenolpyruvate: step 5/7.</text>
</comment>
<feature type="binding site" evidence="11">
    <location>
        <position position="192"/>
    </location>
    <ligand>
        <name>substrate</name>
    </ligand>
</feature>
<feature type="binding site" evidence="11">
    <location>
        <position position="113"/>
    </location>
    <ligand>
        <name>substrate</name>
    </ligand>
</feature>
<dbReference type="InterPro" id="IPR027417">
    <property type="entry name" value="P-loop_NTPase"/>
</dbReference>
<dbReference type="GO" id="GO:0005524">
    <property type="term" value="F:ATP binding"/>
    <property type="evidence" value="ECO:0007669"/>
    <property type="project" value="UniProtKB-UniRule"/>
</dbReference>
<dbReference type="GO" id="GO:0009423">
    <property type="term" value="P:chorismate biosynthetic process"/>
    <property type="evidence" value="ECO:0007669"/>
    <property type="project" value="UniProtKB-UniRule"/>
</dbReference>
<proteinExistence type="inferred from homology"/>
<comment type="catalytic activity">
    <reaction evidence="10 11">
        <text>shikimate + ATP = 3-phosphoshikimate + ADP + H(+)</text>
        <dbReference type="Rhea" id="RHEA:13121"/>
        <dbReference type="ChEBI" id="CHEBI:15378"/>
        <dbReference type="ChEBI" id="CHEBI:30616"/>
        <dbReference type="ChEBI" id="CHEBI:36208"/>
        <dbReference type="ChEBI" id="CHEBI:145989"/>
        <dbReference type="ChEBI" id="CHEBI:456216"/>
        <dbReference type="EC" id="2.7.1.71"/>
    </reaction>
</comment>
<evidence type="ECO:0000256" key="1">
    <source>
        <dbReference type="ARBA" id="ARBA00004842"/>
    </source>
</evidence>
<feature type="binding site" evidence="11">
    <location>
        <position position="173"/>
    </location>
    <ligand>
        <name>ATP</name>
        <dbReference type="ChEBI" id="CHEBI:30616"/>
    </ligand>
</feature>
<keyword evidence="8 11" id="KW-0067">ATP-binding</keyword>
<dbReference type="Pfam" id="PF01202">
    <property type="entry name" value="SKI"/>
    <property type="match status" value="1"/>
</dbReference>
<dbReference type="GO" id="GO:0000287">
    <property type="term" value="F:magnesium ion binding"/>
    <property type="evidence" value="ECO:0007669"/>
    <property type="project" value="UniProtKB-UniRule"/>
</dbReference>
<name>A0A934IKY9_9HYPH</name>
<keyword evidence="4 11" id="KW-0028">Amino-acid biosynthesis</keyword>
<dbReference type="NCBIfam" id="NF010552">
    <property type="entry name" value="PRK13946.1"/>
    <property type="match status" value="1"/>
</dbReference>
<gene>
    <name evidence="11" type="primary">aroK</name>
    <name evidence="12" type="ORF">JCR33_00780</name>
</gene>
<evidence type="ECO:0000256" key="4">
    <source>
        <dbReference type="ARBA" id="ARBA00022605"/>
    </source>
</evidence>
<evidence type="ECO:0000256" key="11">
    <source>
        <dbReference type="HAMAP-Rule" id="MF_00109"/>
    </source>
</evidence>
<evidence type="ECO:0000256" key="2">
    <source>
        <dbReference type="ARBA" id="ARBA00006997"/>
    </source>
</evidence>
<protein>
    <recommendedName>
        <fullName evidence="3 11">Shikimate kinase</fullName>
        <shortName evidence="11">SK</shortName>
        <ecNumber evidence="3 11">2.7.1.71</ecNumber>
    </recommendedName>
</protein>
<evidence type="ECO:0000256" key="8">
    <source>
        <dbReference type="ARBA" id="ARBA00022840"/>
    </source>
</evidence>
<comment type="subunit">
    <text evidence="11">Monomer.</text>
</comment>